<name>A0A7G7CRX1_9CORY</name>
<accession>A0A7G7CRX1</accession>
<dbReference type="Pfam" id="PF01425">
    <property type="entry name" value="Amidase"/>
    <property type="match status" value="1"/>
</dbReference>
<dbReference type="GO" id="GO:0004040">
    <property type="term" value="F:amidase activity"/>
    <property type="evidence" value="ECO:0007669"/>
    <property type="project" value="UniProtKB-EC"/>
</dbReference>
<keyword evidence="6" id="KW-1185">Reference proteome</keyword>
<feature type="domain" description="Amidase" evidence="4">
    <location>
        <begin position="27"/>
        <end position="169"/>
    </location>
</feature>
<dbReference type="EC" id="3.5.1.4" evidence="3"/>
<proteinExistence type="inferred from homology"/>
<dbReference type="InterPro" id="IPR036928">
    <property type="entry name" value="AS_sf"/>
</dbReference>
<protein>
    <recommendedName>
        <fullName evidence="3">amidase</fullName>
        <ecNumber evidence="3">3.5.1.4</ecNumber>
    </recommendedName>
</protein>
<gene>
    <name evidence="5" type="ORF">H0194_05025</name>
</gene>
<dbReference type="KEGG" id="cik:H0194_05025"/>
<dbReference type="PANTHER" id="PTHR11895">
    <property type="entry name" value="TRANSAMIDASE"/>
    <property type="match status" value="1"/>
</dbReference>
<comment type="similarity">
    <text evidence="2">Belongs to the amidase family.</text>
</comment>
<dbReference type="InterPro" id="IPR000120">
    <property type="entry name" value="Amidase"/>
</dbReference>
<evidence type="ECO:0000313" key="5">
    <source>
        <dbReference type="EMBL" id="QNE90337.1"/>
    </source>
</evidence>
<dbReference type="Gene3D" id="3.90.1300.10">
    <property type="entry name" value="Amidase signature (AS) domain"/>
    <property type="match status" value="1"/>
</dbReference>
<dbReference type="Proteomes" id="UP000515743">
    <property type="component" value="Chromosome"/>
</dbReference>
<comment type="catalytic activity">
    <reaction evidence="1">
        <text>a monocarboxylic acid amide + H2O = a monocarboxylate + NH4(+)</text>
        <dbReference type="Rhea" id="RHEA:12020"/>
        <dbReference type="ChEBI" id="CHEBI:15377"/>
        <dbReference type="ChEBI" id="CHEBI:28938"/>
        <dbReference type="ChEBI" id="CHEBI:35757"/>
        <dbReference type="ChEBI" id="CHEBI:83628"/>
        <dbReference type="EC" id="3.5.1.4"/>
    </reaction>
</comment>
<dbReference type="SUPFAM" id="SSF75304">
    <property type="entry name" value="Amidase signature (AS) enzymes"/>
    <property type="match status" value="1"/>
</dbReference>
<evidence type="ECO:0000256" key="3">
    <source>
        <dbReference type="ARBA" id="ARBA00012922"/>
    </source>
</evidence>
<dbReference type="InterPro" id="IPR020556">
    <property type="entry name" value="Amidase_CS"/>
</dbReference>
<dbReference type="PROSITE" id="PS00571">
    <property type="entry name" value="AMIDASES"/>
    <property type="match status" value="1"/>
</dbReference>
<reference evidence="5 6" key="1">
    <citation type="submission" date="2020-07" db="EMBL/GenBank/DDBJ databases">
        <title>Complete genome and description of Corynebacterium incognita strain Marseille-Q3630 sp. nov.</title>
        <authorList>
            <person name="Boxberger M."/>
        </authorList>
    </citation>
    <scope>NUCLEOTIDE SEQUENCE [LARGE SCALE GENOMIC DNA]</scope>
    <source>
        <strain evidence="5 6">Marseille-Q3630</strain>
    </source>
</reference>
<dbReference type="EMBL" id="CP059404">
    <property type="protein sequence ID" value="QNE90337.1"/>
    <property type="molecule type" value="Genomic_DNA"/>
</dbReference>
<evidence type="ECO:0000256" key="1">
    <source>
        <dbReference type="ARBA" id="ARBA00001311"/>
    </source>
</evidence>
<sequence>MEFSLEQLAWDLEGLSPEEHGFTYLDLQREPAGSGRLDGWVIPAKDLHDVAGMPTSLGHTQRAYLATTTDCFLEALEAEGAIIPGKSAAPELGLRVDTEPVGYPHPDNPLWPGHTPGGSSGGAAVMVARGLVRAAHAGDGGGSIRVPAAACGVVGFKPSGDDLSVPGFITRTVEDQAFLHDIPLLKPTRARIGVLTAPLFADVAVAPVMLRAVDEAAAALRGLGYEVVPIDPYPAAAETFAAFQALFSTRLADLDFAEGYSAWLREIGRSISPAQLADARTHAQGLPARLAHDWQVDALLSPMLAFDPPPRGTFTALEHAENFEQQTRWSPWGSLFNVARLPAVSLPWPVARRQPVGVQLGGITLSDAPVLGLAAALSATTASQYRH</sequence>
<dbReference type="AlphaFoldDB" id="A0A7G7CRX1"/>
<evidence type="ECO:0000256" key="2">
    <source>
        <dbReference type="ARBA" id="ARBA00009199"/>
    </source>
</evidence>
<dbReference type="InterPro" id="IPR023631">
    <property type="entry name" value="Amidase_dom"/>
</dbReference>
<organism evidence="5 6">
    <name type="scientific">Corynebacterium incognita</name>
    <dbReference type="NCBI Taxonomy" id="2754725"/>
    <lineage>
        <taxon>Bacteria</taxon>
        <taxon>Bacillati</taxon>
        <taxon>Actinomycetota</taxon>
        <taxon>Actinomycetes</taxon>
        <taxon>Mycobacteriales</taxon>
        <taxon>Corynebacteriaceae</taxon>
        <taxon>Corynebacterium</taxon>
    </lineage>
</organism>
<dbReference type="RefSeq" id="WP_185176710.1">
    <property type="nucleotide sequence ID" value="NZ_CP059404.1"/>
</dbReference>
<evidence type="ECO:0000313" key="6">
    <source>
        <dbReference type="Proteomes" id="UP000515743"/>
    </source>
</evidence>
<evidence type="ECO:0000259" key="4">
    <source>
        <dbReference type="Pfam" id="PF01425"/>
    </source>
</evidence>
<dbReference type="PANTHER" id="PTHR11895:SF7">
    <property type="entry name" value="GLUTAMYL-TRNA(GLN) AMIDOTRANSFERASE SUBUNIT A, MITOCHONDRIAL"/>
    <property type="match status" value="1"/>
</dbReference>